<feature type="transmembrane region" description="Helical" evidence="6">
    <location>
        <begin position="304"/>
        <end position="323"/>
    </location>
</feature>
<gene>
    <name evidence="8" type="ORF">ID854_15795</name>
</gene>
<dbReference type="Pfam" id="PF07690">
    <property type="entry name" value="MFS_1"/>
    <property type="match status" value="1"/>
</dbReference>
<organism evidence="8">
    <name type="scientific">Xenorhabdus szentirmaii</name>
    <dbReference type="NCBI Taxonomy" id="290112"/>
    <lineage>
        <taxon>Bacteria</taxon>
        <taxon>Pseudomonadati</taxon>
        <taxon>Pseudomonadota</taxon>
        <taxon>Gammaproteobacteria</taxon>
        <taxon>Enterobacterales</taxon>
        <taxon>Morganellaceae</taxon>
        <taxon>Xenorhabdus</taxon>
    </lineage>
</organism>
<protein>
    <submittedName>
        <fullName evidence="8">MFS transporter</fullName>
    </submittedName>
</protein>
<evidence type="ECO:0000256" key="6">
    <source>
        <dbReference type="SAM" id="Phobius"/>
    </source>
</evidence>
<dbReference type="RefSeq" id="WP_323869417.1">
    <property type="nucleotide sequence ID" value="NZ_JACXBF010000402.1"/>
</dbReference>
<evidence type="ECO:0000256" key="2">
    <source>
        <dbReference type="ARBA" id="ARBA00022475"/>
    </source>
</evidence>
<evidence type="ECO:0000256" key="1">
    <source>
        <dbReference type="ARBA" id="ARBA00004651"/>
    </source>
</evidence>
<dbReference type="Proteomes" id="UP001193920">
    <property type="component" value="Unassembled WGS sequence"/>
</dbReference>
<dbReference type="PANTHER" id="PTHR43124:SF3">
    <property type="entry name" value="CHLORAMPHENICOL EFFLUX PUMP RV0191"/>
    <property type="match status" value="1"/>
</dbReference>
<feature type="transmembrane region" description="Helical" evidence="6">
    <location>
        <begin position="210"/>
        <end position="235"/>
    </location>
</feature>
<reference evidence="8" key="1">
    <citation type="submission" date="2020-09" db="EMBL/GenBank/DDBJ databases">
        <authorList>
            <person name="Palma L."/>
            <person name="Caballero P."/>
            <person name="Berry C."/>
            <person name="Del Valle E."/>
        </authorList>
    </citation>
    <scope>NUCLEOTIDE SEQUENCE</scope>
    <source>
        <strain evidence="8">M</strain>
    </source>
</reference>
<keyword evidence="4 6" id="KW-1133">Transmembrane helix</keyword>
<feature type="transmembrane region" description="Helical" evidence="6">
    <location>
        <begin position="75"/>
        <end position="94"/>
    </location>
</feature>
<evidence type="ECO:0000259" key="7">
    <source>
        <dbReference type="PROSITE" id="PS50850"/>
    </source>
</evidence>
<reference evidence="8" key="2">
    <citation type="journal article" date="2024" name="Toxins">
        <title>Genome Sequence Analysis of Native Xenorhabdus Strains Isolated from Entomopathogenic Nematodes in Argentina.</title>
        <authorList>
            <person name="Palma L."/>
            <person name="Frizzo L."/>
            <person name="Kaiser S."/>
            <person name="Berry C."/>
            <person name="Caballero P."/>
            <person name="Bode H.B."/>
            <person name="Del Valle E.E."/>
        </authorList>
    </citation>
    <scope>NUCLEOTIDE SEQUENCE</scope>
    <source>
        <strain evidence="8">M</strain>
    </source>
</reference>
<feature type="transmembrane region" description="Helical" evidence="6">
    <location>
        <begin position="163"/>
        <end position="182"/>
    </location>
</feature>
<dbReference type="PANTHER" id="PTHR43124">
    <property type="entry name" value="PURINE EFFLUX PUMP PBUE"/>
    <property type="match status" value="1"/>
</dbReference>
<feature type="transmembrane region" description="Helical" evidence="6">
    <location>
        <begin position="133"/>
        <end position="151"/>
    </location>
</feature>
<evidence type="ECO:0000256" key="4">
    <source>
        <dbReference type="ARBA" id="ARBA00022989"/>
    </source>
</evidence>
<evidence type="ECO:0000313" key="8">
    <source>
        <dbReference type="EMBL" id="MBD2801864.1"/>
    </source>
</evidence>
<comment type="subcellular location">
    <subcellularLocation>
        <location evidence="1">Cell membrane</location>
        <topology evidence="1">Multi-pass membrane protein</topology>
    </subcellularLocation>
</comment>
<sequence>MAPLMLKLLPIILIIGMVPSFIEVDITLPAFPQMQRFFSATESAVQFTLIVNFLGLCIFTPIFGPLSEKYGRRKIILIGAILFLIGSLGCSIVVDLNQLYLFRFIQGVGCSAIWVVGFIICSDTYKDEESVQVFGVLNAAISVALIIAPIAGSLIVEHYNWRFTYHLVALLSFFSFIAVLIIPETNYHTVNLSVNKVARNYCQLILNKRFLIYSFTPGILVSACISYVSVVPFLYVDIMGMSYYMFAFHQAILGVCLAVAGFYSGALNRKIGSANCIYLSIVICLIGCGLLITFSNIYPESAMPFTFSMAVICIGSAFQYSMVFSRSLELYPQLVSSASSLLTFFRLIFFSLSVFISGWAFTGELFNSAIIISSIISIGLLFSLLILIDFRKNIING</sequence>
<dbReference type="EMBL" id="JACXBF010000402">
    <property type="protein sequence ID" value="MBD2801864.1"/>
    <property type="molecule type" value="Genomic_DNA"/>
</dbReference>
<dbReference type="InterPro" id="IPR050189">
    <property type="entry name" value="MFS_Efflux_Transporters"/>
</dbReference>
<dbReference type="AlphaFoldDB" id="A0AAW3YY51"/>
<dbReference type="Gene3D" id="1.20.1720.10">
    <property type="entry name" value="Multidrug resistance protein D"/>
    <property type="match status" value="1"/>
</dbReference>
<feature type="transmembrane region" description="Helical" evidence="6">
    <location>
        <begin position="368"/>
        <end position="388"/>
    </location>
</feature>
<dbReference type="InterPro" id="IPR036259">
    <property type="entry name" value="MFS_trans_sf"/>
</dbReference>
<feature type="transmembrane region" description="Helical" evidence="6">
    <location>
        <begin position="100"/>
        <end position="121"/>
    </location>
</feature>
<dbReference type="GO" id="GO:0022857">
    <property type="term" value="F:transmembrane transporter activity"/>
    <property type="evidence" value="ECO:0007669"/>
    <property type="project" value="InterPro"/>
</dbReference>
<feature type="transmembrane region" description="Helical" evidence="6">
    <location>
        <begin position="44"/>
        <end position="63"/>
    </location>
</feature>
<dbReference type="GO" id="GO:0005886">
    <property type="term" value="C:plasma membrane"/>
    <property type="evidence" value="ECO:0007669"/>
    <property type="project" value="UniProtKB-SubCell"/>
</dbReference>
<keyword evidence="5 6" id="KW-0472">Membrane</keyword>
<evidence type="ECO:0000256" key="5">
    <source>
        <dbReference type="ARBA" id="ARBA00023136"/>
    </source>
</evidence>
<dbReference type="InterPro" id="IPR020846">
    <property type="entry name" value="MFS_dom"/>
</dbReference>
<proteinExistence type="predicted"/>
<feature type="domain" description="Major facilitator superfamily (MFS) profile" evidence="7">
    <location>
        <begin position="9"/>
        <end position="391"/>
    </location>
</feature>
<comment type="caution">
    <text evidence="8">The sequence shown here is derived from an EMBL/GenBank/DDBJ whole genome shotgun (WGS) entry which is preliminary data.</text>
</comment>
<feature type="transmembrane region" description="Helical" evidence="6">
    <location>
        <begin position="241"/>
        <end position="264"/>
    </location>
</feature>
<dbReference type="PROSITE" id="PS50850">
    <property type="entry name" value="MFS"/>
    <property type="match status" value="1"/>
</dbReference>
<evidence type="ECO:0000256" key="3">
    <source>
        <dbReference type="ARBA" id="ARBA00022692"/>
    </source>
</evidence>
<dbReference type="SUPFAM" id="SSF103473">
    <property type="entry name" value="MFS general substrate transporter"/>
    <property type="match status" value="1"/>
</dbReference>
<accession>A0AAW3YY51</accession>
<keyword evidence="3 6" id="KW-0812">Transmembrane</keyword>
<feature type="transmembrane region" description="Helical" evidence="6">
    <location>
        <begin position="276"/>
        <end position="298"/>
    </location>
</feature>
<feature type="transmembrane region" description="Helical" evidence="6">
    <location>
        <begin position="344"/>
        <end position="362"/>
    </location>
</feature>
<name>A0AAW3YY51_9GAMM</name>
<keyword evidence="2" id="KW-1003">Cell membrane</keyword>
<dbReference type="InterPro" id="IPR011701">
    <property type="entry name" value="MFS"/>
</dbReference>